<dbReference type="Proteomes" id="UP000286501">
    <property type="component" value="Unassembled WGS sequence"/>
</dbReference>
<evidence type="ECO:0000313" key="2">
    <source>
        <dbReference type="Proteomes" id="UP000286501"/>
    </source>
</evidence>
<sequence length="61" mass="6924">MVKQKVVVRNFRTTTQYGALEGKTQSNEVKYYNLNVIISVGHYSPKDKSRHSLVAQSPTLL</sequence>
<name>A0A3R6DRQ0_9BACT</name>
<protein>
    <submittedName>
        <fullName evidence="1">Uncharacterized protein</fullName>
    </submittedName>
</protein>
<reference evidence="1 2" key="1">
    <citation type="submission" date="2018-08" db="EMBL/GenBank/DDBJ databases">
        <title>A genome reference for cultivated species of the human gut microbiota.</title>
        <authorList>
            <person name="Zou Y."/>
            <person name="Xue W."/>
            <person name="Luo G."/>
        </authorList>
    </citation>
    <scope>NUCLEOTIDE SEQUENCE [LARGE SCALE GENOMIC DNA]</scope>
    <source>
        <strain evidence="1 2">AM22-1</strain>
    </source>
</reference>
<comment type="caution">
    <text evidence="1">The sequence shown here is derived from an EMBL/GenBank/DDBJ whole genome shotgun (WGS) entry which is preliminary data.</text>
</comment>
<evidence type="ECO:0000313" key="1">
    <source>
        <dbReference type="EMBL" id="RHG63238.1"/>
    </source>
</evidence>
<proteinExistence type="predicted"/>
<accession>A0A3R6DRQ0</accession>
<dbReference type="AlphaFoldDB" id="A0A3R6DRQ0"/>
<gene>
    <name evidence="1" type="ORF">DW250_13450</name>
</gene>
<organism evidence="1 2">
    <name type="scientific">Segatella copri</name>
    <dbReference type="NCBI Taxonomy" id="165179"/>
    <lineage>
        <taxon>Bacteria</taxon>
        <taxon>Pseudomonadati</taxon>
        <taxon>Bacteroidota</taxon>
        <taxon>Bacteroidia</taxon>
        <taxon>Bacteroidales</taxon>
        <taxon>Prevotellaceae</taxon>
        <taxon>Segatella</taxon>
    </lineage>
</organism>
<dbReference type="EMBL" id="QRIN01000073">
    <property type="protein sequence ID" value="RHG63238.1"/>
    <property type="molecule type" value="Genomic_DNA"/>
</dbReference>